<evidence type="ECO:0008006" key="4">
    <source>
        <dbReference type="Google" id="ProtNLM"/>
    </source>
</evidence>
<gene>
    <name evidence="2" type="ORF">KY290_005368</name>
</gene>
<name>A0ABQ7WE01_SOLTU</name>
<feature type="compositionally biased region" description="Polar residues" evidence="1">
    <location>
        <begin position="101"/>
        <end position="122"/>
    </location>
</feature>
<comment type="caution">
    <text evidence="2">The sequence shown here is derived from an EMBL/GenBank/DDBJ whole genome shotgun (WGS) entry which is preliminary data.</text>
</comment>
<protein>
    <recommendedName>
        <fullName evidence="4">Integrase core domain containing protein</fullName>
    </recommendedName>
</protein>
<dbReference type="EMBL" id="JAIVGD010000002">
    <property type="protein sequence ID" value="KAH0778941.1"/>
    <property type="molecule type" value="Genomic_DNA"/>
</dbReference>
<dbReference type="PANTHER" id="PTHR34222:SF89">
    <property type="match status" value="1"/>
</dbReference>
<sequence>MQRNCGRNYKIGYYSMLRRLWEELNTLDPNTQCTCLCTCGGKTKMHKAEQDRKLIQFLMGLNEVYTIVRVQEEKQREVKSSTRMSLASTSLSASSGASMSPTANSGRGNFRTNYSQSKSQMEMSTEKAGHTEEKCYRLHDFPQNFKFTRGRNSGSVATAHANCDAPMDQDQGTQSLTKDQYDHLVRLLESVQVQGPSSSTKDTLDNIMSGAASFAGPFTEEPSGDW</sequence>
<reference evidence="2 3" key="1">
    <citation type="journal article" date="2021" name="bioRxiv">
        <title>Chromosome-scale and haplotype-resolved genome assembly of a tetraploid potato cultivar.</title>
        <authorList>
            <person name="Sun H."/>
            <person name="Jiao W.-B."/>
            <person name="Krause K."/>
            <person name="Campoy J.A."/>
            <person name="Goel M."/>
            <person name="Folz-Donahue K."/>
            <person name="Kukat C."/>
            <person name="Huettel B."/>
            <person name="Schneeberger K."/>
        </authorList>
    </citation>
    <scope>NUCLEOTIDE SEQUENCE [LARGE SCALE GENOMIC DNA]</scope>
    <source>
        <strain evidence="2">SolTubOtavaFocal</strain>
        <tissue evidence="2">Leaves</tissue>
    </source>
</reference>
<evidence type="ECO:0000256" key="1">
    <source>
        <dbReference type="SAM" id="MobiDB-lite"/>
    </source>
</evidence>
<dbReference type="Proteomes" id="UP000826656">
    <property type="component" value="Unassembled WGS sequence"/>
</dbReference>
<evidence type="ECO:0000313" key="3">
    <source>
        <dbReference type="Proteomes" id="UP000826656"/>
    </source>
</evidence>
<feature type="region of interest" description="Disordered" evidence="1">
    <location>
        <begin position="74"/>
        <end position="122"/>
    </location>
</feature>
<keyword evidence="3" id="KW-1185">Reference proteome</keyword>
<organism evidence="2 3">
    <name type="scientific">Solanum tuberosum</name>
    <name type="common">Potato</name>
    <dbReference type="NCBI Taxonomy" id="4113"/>
    <lineage>
        <taxon>Eukaryota</taxon>
        <taxon>Viridiplantae</taxon>
        <taxon>Streptophyta</taxon>
        <taxon>Embryophyta</taxon>
        <taxon>Tracheophyta</taxon>
        <taxon>Spermatophyta</taxon>
        <taxon>Magnoliopsida</taxon>
        <taxon>eudicotyledons</taxon>
        <taxon>Gunneridae</taxon>
        <taxon>Pentapetalae</taxon>
        <taxon>asterids</taxon>
        <taxon>lamiids</taxon>
        <taxon>Solanales</taxon>
        <taxon>Solanaceae</taxon>
        <taxon>Solanoideae</taxon>
        <taxon>Solaneae</taxon>
        <taxon>Solanum</taxon>
    </lineage>
</organism>
<dbReference type="PANTHER" id="PTHR34222">
    <property type="entry name" value="GAG_PRE-INTEGRS DOMAIN-CONTAINING PROTEIN"/>
    <property type="match status" value="1"/>
</dbReference>
<accession>A0ABQ7WE01</accession>
<proteinExistence type="predicted"/>
<evidence type="ECO:0000313" key="2">
    <source>
        <dbReference type="EMBL" id="KAH0778941.1"/>
    </source>
</evidence>
<feature type="compositionally biased region" description="Low complexity" evidence="1">
    <location>
        <begin position="81"/>
        <end position="100"/>
    </location>
</feature>